<accession>A0A5C6GA89</accession>
<dbReference type="InterPro" id="IPR006680">
    <property type="entry name" value="Amidohydro-rel"/>
</dbReference>
<comment type="caution">
    <text evidence="5">The sequence shown here is derived from an EMBL/GenBank/DDBJ whole genome shotgun (WGS) entry which is preliminary data.</text>
</comment>
<dbReference type="GO" id="GO:0006542">
    <property type="term" value="P:glutamine biosynthetic process"/>
    <property type="evidence" value="ECO:0007669"/>
    <property type="project" value="InterPro"/>
</dbReference>
<dbReference type="SUPFAM" id="SSF51556">
    <property type="entry name" value="Metallo-dependent hydrolases"/>
    <property type="match status" value="1"/>
</dbReference>
<evidence type="ECO:0000313" key="5">
    <source>
        <dbReference type="EMBL" id="TWU74249.1"/>
    </source>
</evidence>
<reference evidence="6" key="1">
    <citation type="submission" date="2018-12" db="EMBL/GenBank/DDBJ databases">
        <title>The complete genome of Metarhizium rileyi, a key fungal pathogen of Lepidoptera.</title>
        <authorList>
            <person name="Binneck E."/>
            <person name="Lastra C.C.L."/>
            <person name="Sosa-Gomez D.R."/>
        </authorList>
    </citation>
    <scope>NUCLEOTIDE SEQUENCE [LARGE SCALE GENOMIC DNA]</scope>
    <source>
        <strain evidence="6">Cep018-CH2</strain>
    </source>
</reference>
<evidence type="ECO:0000256" key="1">
    <source>
        <dbReference type="ARBA" id="ARBA00021364"/>
    </source>
</evidence>
<comment type="similarity">
    <text evidence="2 3">Belongs to the glutamine synthetase family.</text>
</comment>
<evidence type="ECO:0000256" key="2">
    <source>
        <dbReference type="PROSITE-ProRule" id="PRU01331"/>
    </source>
</evidence>
<dbReference type="SUPFAM" id="SSF55931">
    <property type="entry name" value="Glutamine synthetase/guanido kinase"/>
    <property type="match status" value="1"/>
</dbReference>
<dbReference type="SMART" id="SM01230">
    <property type="entry name" value="Gln-synt_C"/>
    <property type="match status" value="1"/>
</dbReference>
<protein>
    <recommendedName>
        <fullName evidence="1">Glutamine synthetase</fullName>
    </recommendedName>
</protein>
<dbReference type="Pfam" id="PF04909">
    <property type="entry name" value="Amidohydro_2"/>
    <property type="match status" value="1"/>
</dbReference>
<dbReference type="Gene3D" id="3.30.590.10">
    <property type="entry name" value="Glutamine synthetase/guanido kinase, catalytic domain"/>
    <property type="match status" value="1"/>
</dbReference>
<dbReference type="GO" id="GO:0016787">
    <property type="term" value="F:hydrolase activity"/>
    <property type="evidence" value="ECO:0007669"/>
    <property type="project" value="InterPro"/>
</dbReference>
<dbReference type="GO" id="GO:0004356">
    <property type="term" value="F:glutamine synthetase activity"/>
    <property type="evidence" value="ECO:0007669"/>
    <property type="project" value="InterPro"/>
</dbReference>
<gene>
    <name evidence="5" type="ORF">ED733_004374</name>
</gene>
<dbReference type="Pfam" id="PF00120">
    <property type="entry name" value="Gln-synt_C"/>
    <property type="match status" value="1"/>
</dbReference>
<dbReference type="InterPro" id="IPR036651">
    <property type="entry name" value="Gln_synt_N_sf"/>
</dbReference>
<dbReference type="PANTHER" id="PTHR43383">
    <property type="entry name" value="NODULIN 6"/>
    <property type="match status" value="1"/>
</dbReference>
<evidence type="ECO:0000256" key="3">
    <source>
        <dbReference type="RuleBase" id="RU000384"/>
    </source>
</evidence>
<dbReference type="Gene3D" id="3.10.20.70">
    <property type="entry name" value="Glutamine synthetase, N-terminal domain"/>
    <property type="match status" value="1"/>
</dbReference>
<dbReference type="PANTHER" id="PTHR43383:SF2">
    <property type="entry name" value="AMIDOHYDROLASE 2 FAMILY PROTEIN"/>
    <property type="match status" value="1"/>
</dbReference>
<dbReference type="EMBL" id="SBHS01000012">
    <property type="protein sequence ID" value="TWU74249.1"/>
    <property type="molecule type" value="Genomic_DNA"/>
</dbReference>
<feature type="domain" description="GS catalytic" evidence="4">
    <location>
        <begin position="537"/>
        <end position="862"/>
    </location>
</feature>
<dbReference type="InterPro" id="IPR032466">
    <property type="entry name" value="Metal_Hydrolase"/>
</dbReference>
<proteinExistence type="inferred from homology"/>
<dbReference type="Proteomes" id="UP000317257">
    <property type="component" value="Unassembled WGS sequence"/>
</dbReference>
<dbReference type="InterPro" id="IPR014746">
    <property type="entry name" value="Gln_synth/guanido_kin_cat_dom"/>
</dbReference>
<evidence type="ECO:0000259" key="4">
    <source>
        <dbReference type="PROSITE" id="PS51987"/>
    </source>
</evidence>
<name>A0A5C6GA89_METRR</name>
<organism evidence="5 6">
    <name type="scientific">Metarhizium rileyi (strain RCEF 4871)</name>
    <name type="common">Nomuraea rileyi</name>
    <dbReference type="NCBI Taxonomy" id="1649241"/>
    <lineage>
        <taxon>Eukaryota</taxon>
        <taxon>Fungi</taxon>
        <taxon>Dikarya</taxon>
        <taxon>Ascomycota</taxon>
        <taxon>Pezizomycotina</taxon>
        <taxon>Sordariomycetes</taxon>
        <taxon>Hypocreomycetidae</taxon>
        <taxon>Hypocreales</taxon>
        <taxon>Clavicipitaceae</taxon>
        <taxon>Metarhizium</taxon>
    </lineage>
</organism>
<sequence length="862" mass="95759">MDKNFALGAETLRQLIQSTPIIDNHAHPLLKSNHLDKHPLLTIVTEAHGDALDSSRTSLAHIRAVGQLSKQLGCEESWEAVETAIKKERQQDYLGWTRRCLSGIECVLVDDGLDNEGAVESYRYLDHFLPSRSKRLVRIEQVAARLIESACMTQASPAQAFDTAISGVEAELKHAISDGEVVGFKSVICYRTGLDIASKPNEAGARLALATIYAQRREPDAQKFTRLDHRDLNEFIVHRLAQLLRDSASAHKKPIQFHTGLGDNDLTLTRSSPAHLQDFVREYPTIPIVLLHSGYPFDRETGYIATMYANVYADIGEVFPFINRDGQESIVRHVLELCPWEKIIWSTDGHWFPETYFLSIVQMREVFHTVLCGFVQKGDVSWKQATIMVQDMLFNTSNKIYNLGLTPSHRVPGNIPSPTTLAIGLEAQQLVAYLSNVKKPHFIRFCWMDYTATPKMRVIPSRQVLSVLTANQPLMATVTKACLGQLQNDTLISGVGAAGEYRLVPDLASLRHGPRDGHITMMCDFKERDGSLVDLCPRTILNKAMELARLQDIELLFGFEIELVLLPVAVNGKYSAYKNDGHAWSTVGAMDQEIVGKLLETAVQQLDDAGVYVEMLHAESAPGQFEIVLPKATPMEAVETLIFARQVLSCCASAHGYRMTLHPKPIPNACGTAAHVHISITSDDSNTALYESFYAGILSHLRAICAFTCSNMVSYERVRDGCWAGGTWVTWGTQNREAPLRKIQNSHWELKCVDGLSNPYLAMAAVISAGLDGVQEKKELAWKDCTVDPASLSSDGRQQLGIGTKLPESIEEALKALIEDGKLSNLMGDAVAKRYVAVKEAELGLMKSMDDEARRNWIIDRY</sequence>
<dbReference type="InterPro" id="IPR008146">
    <property type="entry name" value="Gln_synth_cat_dom"/>
</dbReference>
<evidence type="ECO:0000313" key="6">
    <source>
        <dbReference type="Proteomes" id="UP000317257"/>
    </source>
</evidence>
<dbReference type="PROSITE" id="PS51987">
    <property type="entry name" value="GS_CATALYTIC"/>
    <property type="match status" value="1"/>
</dbReference>
<dbReference type="AlphaFoldDB" id="A0A5C6GA89"/>
<dbReference type="Gene3D" id="3.20.20.140">
    <property type="entry name" value="Metal-dependent hydrolases"/>
    <property type="match status" value="1"/>
</dbReference>